<sequence>MSWPKGRGKYLHFTLHKENIDITEAVNTLAKLLRTKPNNITYAGTKDKRAKTTQRMCVNLRPAELLAKHNMRSLTVGNFSYHDKPLHLGHLSGNRFKVAIRDVNGDDEDVTKAMDSLSKFGFINYFGLQRFGSSASVPTHMIGKAILSADWKLAVELILKPREGERGFKDLKAAREEWWKSKNPAKAVKCLSKHDRSIEGKVLQTLKSQGSNAYCNAIFTIPRNTLMLYVHAYQSLIWNKIVSRRIKEFGLKPIAGDLVIDDSGTNGEDDKVDSSEDEETNGDEEEIDAVVQEKSDSKASDYKRPIVKLLTKEDLETTPIDRIVYPMPGHDVVYPDNAIASWYTEALSEDNLTPENFKSTHKVFSVFGTYRNLLGRVENLEWRTVGYQNFNDDLILSDLDKLKNKELPEMPEGQFKAIIMEFSLKPSTYATMVLREVMKCETSGSHHAALTIANHSENSENKKCKLSDS</sequence>
<dbReference type="GO" id="GO:0009982">
    <property type="term" value="F:pseudouridine synthase activity"/>
    <property type="evidence" value="ECO:0007669"/>
    <property type="project" value="UniProtKB-ARBA"/>
</dbReference>
<organism evidence="7 8">
    <name type="scientific">Ranatra chinensis</name>
    <dbReference type="NCBI Taxonomy" id="642074"/>
    <lineage>
        <taxon>Eukaryota</taxon>
        <taxon>Metazoa</taxon>
        <taxon>Ecdysozoa</taxon>
        <taxon>Arthropoda</taxon>
        <taxon>Hexapoda</taxon>
        <taxon>Insecta</taxon>
        <taxon>Pterygota</taxon>
        <taxon>Neoptera</taxon>
        <taxon>Paraneoptera</taxon>
        <taxon>Hemiptera</taxon>
        <taxon>Heteroptera</taxon>
        <taxon>Panheteroptera</taxon>
        <taxon>Nepomorpha</taxon>
        <taxon>Nepidae</taxon>
        <taxon>Ranatrinae</taxon>
        <taxon>Ranatra</taxon>
    </lineage>
</organism>
<dbReference type="PIRSF" id="PIRSF037016">
    <property type="entry name" value="Pseudouridin_synth_euk_prd"/>
    <property type="match status" value="1"/>
</dbReference>
<comment type="catalytic activity">
    <reaction evidence="4">
        <text>a uridine in tRNA = a pseudouridine in tRNA</text>
        <dbReference type="Rhea" id="RHEA:54572"/>
        <dbReference type="Rhea" id="RHEA-COMP:13339"/>
        <dbReference type="Rhea" id="RHEA-COMP:13934"/>
        <dbReference type="ChEBI" id="CHEBI:65314"/>
        <dbReference type="ChEBI" id="CHEBI:65315"/>
    </reaction>
</comment>
<dbReference type="SUPFAM" id="SSF55120">
    <property type="entry name" value="Pseudouridine synthase"/>
    <property type="match status" value="1"/>
</dbReference>
<keyword evidence="2" id="KW-0819">tRNA processing</keyword>
<dbReference type="Proteomes" id="UP001558652">
    <property type="component" value="Unassembled WGS sequence"/>
</dbReference>
<feature type="region of interest" description="Disordered" evidence="5">
    <location>
        <begin position="260"/>
        <end position="296"/>
    </location>
</feature>
<dbReference type="InterPro" id="IPR020103">
    <property type="entry name" value="PsdUridine_synth_cat_dom_sf"/>
</dbReference>
<dbReference type="PROSITE" id="PS50984">
    <property type="entry name" value="TRUD"/>
    <property type="match status" value="1"/>
</dbReference>
<evidence type="ECO:0000313" key="7">
    <source>
        <dbReference type="EMBL" id="KAL1131970.1"/>
    </source>
</evidence>
<comment type="similarity">
    <text evidence="1">Belongs to the pseudouridine synthase TruD family.</text>
</comment>
<dbReference type="CDD" id="cd02576">
    <property type="entry name" value="PseudoU_synth_ScPUS7"/>
    <property type="match status" value="1"/>
</dbReference>
<evidence type="ECO:0000256" key="1">
    <source>
        <dbReference type="ARBA" id="ARBA00007953"/>
    </source>
</evidence>
<dbReference type="NCBIfam" id="TIGR00094">
    <property type="entry name" value="tRNA_TruD_broad"/>
    <property type="match status" value="1"/>
</dbReference>
<keyword evidence="3" id="KW-0413">Isomerase</keyword>
<gene>
    <name evidence="7" type="ORF">AAG570_011581</name>
</gene>
<evidence type="ECO:0000313" key="8">
    <source>
        <dbReference type="Proteomes" id="UP001558652"/>
    </source>
</evidence>
<evidence type="ECO:0000256" key="2">
    <source>
        <dbReference type="ARBA" id="ARBA00022694"/>
    </source>
</evidence>
<protein>
    <recommendedName>
        <fullName evidence="6">TRUD domain-containing protein</fullName>
    </recommendedName>
</protein>
<dbReference type="InterPro" id="IPR001656">
    <property type="entry name" value="PsdUridine_synth_TruD"/>
</dbReference>
<dbReference type="PANTHER" id="PTHR13326:SF31">
    <property type="entry name" value="PSEUDOURIDYLATE SYNTHASE 7 HOMOLOG"/>
    <property type="match status" value="1"/>
</dbReference>
<dbReference type="Gene3D" id="3.30.2350.20">
    <property type="entry name" value="TruD, catalytic domain"/>
    <property type="match status" value="2"/>
</dbReference>
<keyword evidence="8" id="KW-1185">Reference proteome</keyword>
<dbReference type="PANTHER" id="PTHR13326">
    <property type="entry name" value="TRNA PSEUDOURIDINE SYNTHASE D"/>
    <property type="match status" value="1"/>
</dbReference>
<dbReference type="GO" id="GO:0008033">
    <property type="term" value="P:tRNA processing"/>
    <property type="evidence" value="ECO:0007669"/>
    <property type="project" value="UniProtKB-KW"/>
</dbReference>
<evidence type="ECO:0000256" key="3">
    <source>
        <dbReference type="ARBA" id="ARBA00023235"/>
    </source>
</evidence>
<name>A0ABD0YL39_9HEMI</name>
<dbReference type="EMBL" id="JBFDAA010000006">
    <property type="protein sequence ID" value="KAL1131970.1"/>
    <property type="molecule type" value="Genomic_DNA"/>
</dbReference>
<proteinExistence type="inferred from homology"/>
<feature type="domain" description="TRUD" evidence="6">
    <location>
        <begin position="121"/>
        <end position="376"/>
    </location>
</feature>
<dbReference type="InterPro" id="IPR042214">
    <property type="entry name" value="TruD_catalytic"/>
</dbReference>
<reference evidence="7 8" key="1">
    <citation type="submission" date="2024-07" db="EMBL/GenBank/DDBJ databases">
        <title>Chromosome-level genome assembly of the water stick insect Ranatra chinensis (Heteroptera: Nepidae).</title>
        <authorList>
            <person name="Liu X."/>
        </authorList>
    </citation>
    <scope>NUCLEOTIDE SEQUENCE [LARGE SCALE GENOMIC DNA]</scope>
    <source>
        <strain evidence="7">Cailab_2021Rc</strain>
        <tissue evidence="7">Muscle</tissue>
    </source>
</reference>
<dbReference type="Pfam" id="PF01142">
    <property type="entry name" value="TruD"/>
    <property type="match status" value="1"/>
</dbReference>
<dbReference type="AlphaFoldDB" id="A0ABD0YL39"/>
<dbReference type="InterPro" id="IPR011760">
    <property type="entry name" value="PsdUridine_synth_TruD_insert"/>
</dbReference>
<evidence type="ECO:0000259" key="6">
    <source>
        <dbReference type="PROSITE" id="PS50984"/>
    </source>
</evidence>
<evidence type="ECO:0000256" key="4">
    <source>
        <dbReference type="ARBA" id="ARBA00036943"/>
    </source>
</evidence>
<evidence type="ECO:0000256" key="5">
    <source>
        <dbReference type="SAM" id="MobiDB-lite"/>
    </source>
</evidence>
<comment type="caution">
    <text evidence="7">The sequence shown here is derived from an EMBL/GenBank/DDBJ whole genome shotgun (WGS) entry which is preliminary data.</text>
</comment>
<accession>A0ABD0YL39</accession>
<dbReference type="GO" id="GO:0001522">
    <property type="term" value="P:pseudouridine synthesis"/>
    <property type="evidence" value="ECO:0007669"/>
    <property type="project" value="UniProtKB-ARBA"/>
</dbReference>
<feature type="compositionally biased region" description="Acidic residues" evidence="5">
    <location>
        <begin position="275"/>
        <end position="288"/>
    </location>
</feature>